<dbReference type="Proteomes" id="UP001201701">
    <property type="component" value="Unassembled WGS sequence"/>
</dbReference>
<dbReference type="Gene3D" id="6.10.250.730">
    <property type="match status" value="1"/>
</dbReference>
<accession>A0ABS9QCP9</accession>
<evidence type="ECO:0000313" key="1">
    <source>
        <dbReference type="EMBL" id="MCG7505194.1"/>
    </source>
</evidence>
<evidence type="ECO:0000313" key="2">
    <source>
        <dbReference type="Proteomes" id="UP001201701"/>
    </source>
</evidence>
<gene>
    <name evidence="1" type="ORF">L4923_09190</name>
</gene>
<reference evidence="1 2" key="1">
    <citation type="submission" date="2022-02" db="EMBL/GenBank/DDBJ databases">
        <title>Draft genome sequence of Mezorhizobium retamae strain IRAMC:0171 isolated from Retama raetam nodules.</title>
        <authorList>
            <person name="Bengaied R."/>
            <person name="Sbissi I."/>
            <person name="Huber K."/>
            <person name="Ghodbane F."/>
            <person name="Nouioui I."/>
            <person name="Tarhouni M."/>
            <person name="Gtari M."/>
        </authorList>
    </citation>
    <scope>NUCLEOTIDE SEQUENCE [LARGE SCALE GENOMIC DNA]</scope>
    <source>
        <strain evidence="1 2">IRAMC:0171</strain>
    </source>
</reference>
<dbReference type="EMBL" id="JAKREW010000006">
    <property type="protein sequence ID" value="MCG7505194.1"/>
    <property type="molecule type" value="Genomic_DNA"/>
</dbReference>
<name>A0ABS9QCP9_9HYPH</name>
<comment type="caution">
    <text evidence="1">The sequence shown here is derived from an EMBL/GenBank/DDBJ whole genome shotgun (WGS) entry which is preliminary data.</text>
</comment>
<sequence length="100" mass="10919">MHNLLAFTPVTVTAEVGDKREISSLCDMIEFLTEWAKTGESKTWEIAMKACNAAQAGELDPQTAREAFLVFARRSKILVPEDTKNITVKPSVAGFGGFAL</sequence>
<dbReference type="InterPro" id="IPR010385">
    <property type="entry name" value="DUF982"/>
</dbReference>
<protein>
    <submittedName>
        <fullName evidence="1">DUF982 domain-containing protein</fullName>
    </submittedName>
</protein>
<organism evidence="1 2">
    <name type="scientific">Mesorhizobium retamae</name>
    <dbReference type="NCBI Taxonomy" id="2912854"/>
    <lineage>
        <taxon>Bacteria</taxon>
        <taxon>Pseudomonadati</taxon>
        <taxon>Pseudomonadota</taxon>
        <taxon>Alphaproteobacteria</taxon>
        <taxon>Hyphomicrobiales</taxon>
        <taxon>Phyllobacteriaceae</taxon>
        <taxon>Mesorhizobium</taxon>
    </lineage>
</organism>
<keyword evidence="2" id="KW-1185">Reference proteome</keyword>
<proteinExistence type="predicted"/>
<dbReference type="Pfam" id="PF06169">
    <property type="entry name" value="DUF982"/>
    <property type="match status" value="1"/>
</dbReference>